<gene>
    <name evidence="1" type="ORF">PanWU01x14_334570</name>
</gene>
<accession>A0A2P5AGK3</accession>
<sequence length="108" mass="11836">MHLKVYPWEIAMSIIRSISSRSVLKRMVISSSSEEEEVCIFSSRKLCISYGVPIDSSITSVGNNSNIPKGAMQVPRVRVEMESSLLDIIDLIPGGKSGDLLLGNKNPK</sequence>
<dbReference type="AlphaFoldDB" id="A0A2P5AGK3"/>
<organism evidence="1 2">
    <name type="scientific">Parasponia andersonii</name>
    <name type="common">Sponia andersonii</name>
    <dbReference type="NCBI Taxonomy" id="3476"/>
    <lineage>
        <taxon>Eukaryota</taxon>
        <taxon>Viridiplantae</taxon>
        <taxon>Streptophyta</taxon>
        <taxon>Embryophyta</taxon>
        <taxon>Tracheophyta</taxon>
        <taxon>Spermatophyta</taxon>
        <taxon>Magnoliopsida</taxon>
        <taxon>eudicotyledons</taxon>
        <taxon>Gunneridae</taxon>
        <taxon>Pentapetalae</taxon>
        <taxon>rosids</taxon>
        <taxon>fabids</taxon>
        <taxon>Rosales</taxon>
        <taxon>Cannabaceae</taxon>
        <taxon>Parasponia</taxon>
    </lineage>
</organism>
<dbReference type="EMBL" id="JXTB01000603">
    <property type="protein sequence ID" value="PON35661.1"/>
    <property type="molecule type" value="Genomic_DNA"/>
</dbReference>
<protein>
    <submittedName>
        <fullName evidence="1">Uncharacterized protein</fullName>
    </submittedName>
</protein>
<dbReference type="Proteomes" id="UP000237105">
    <property type="component" value="Unassembled WGS sequence"/>
</dbReference>
<comment type="caution">
    <text evidence="1">The sequence shown here is derived from an EMBL/GenBank/DDBJ whole genome shotgun (WGS) entry which is preliminary data.</text>
</comment>
<keyword evidence="2" id="KW-1185">Reference proteome</keyword>
<evidence type="ECO:0000313" key="2">
    <source>
        <dbReference type="Proteomes" id="UP000237105"/>
    </source>
</evidence>
<reference evidence="2" key="1">
    <citation type="submission" date="2016-06" db="EMBL/GenBank/DDBJ databases">
        <title>Parallel loss of symbiosis genes in relatives of nitrogen-fixing non-legume Parasponia.</title>
        <authorList>
            <person name="Van Velzen R."/>
            <person name="Holmer R."/>
            <person name="Bu F."/>
            <person name="Rutten L."/>
            <person name="Van Zeijl A."/>
            <person name="Liu W."/>
            <person name="Santuari L."/>
            <person name="Cao Q."/>
            <person name="Sharma T."/>
            <person name="Shen D."/>
            <person name="Roswanjaya Y."/>
            <person name="Wardhani T."/>
            <person name="Kalhor M.S."/>
            <person name="Jansen J."/>
            <person name="Van den Hoogen J."/>
            <person name="Gungor B."/>
            <person name="Hartog M."/>
            <person name="Hontelez J."/>
            <person name="Verver J."/>
            <person name="Yang W.-C."/>
            <person name="Schijlen E."/>
            <person name="Repin R."/>
            <person name="Schilthuizen M."/>
            <person name="Schranz E."/>
            <person name="Heidstra R."/>
            <person name="Miyata K."/>
            <person name="Fedorova E."/>
            <person name="Kohlen W."/>
            <person name="Bisseling T."/>
            <person name="Smit S."/>
            <person name="Geurts R."/>
        </authorList>
    </citation>
    <scope>NUCLEOTIDE SEQUENCE [LARGE SCALE GENOMIC DNA]</scope>
    <source>
        <strain evidence="2">cv. WU1-14</strain>
    </source>
</reference>
<proteinExistence type="predicted"/>
<evidence type="ECO:0000313" key="1">
    <source>
        <dbReference type="EMBL" id="PON35661.1"/>
    </source>
</evidence>
<name>A0A2P5AGK3_PARAD</name>